<protein>
    <submittedName>
        <fullName evidence="1">Uncharacterized protein</fullName>
    </submittedName>
</protein>
<sequence length="54" mass="5392">MLSCEIVLITSTLAIDEIASSILTETLASTSEGDAPGYGVAIMNPGGVNFGSSS</sequence>
<dbReference type="AlphaFoldDB" id="A0A644XP48"/>
<name>A0A644XP48_9ZZZZ</name>
<gene>
    <name evidence="1" type="ORF">SDC9_63923</name>
</gene>
<proteinExistence type="predicted"/>
<organism evidence="1">
    <name type="scientific">bioreactor metagenome</name>
    <dbReference type="NCBI Taxonomy" id="1076179"/>
    <lineage>
        <taxon>unclassified sequences</taxon>
        <taxon>metagenomes</taxon>
        <taxon>ecological metagenomes</taxon>
    </lineage>
</organism>
<reference evidence="1" key="1">
    <citation type="submission" date="2019-08" db="EMBL/GenBank/DDBJ databases">
        <authorList>
            <person name="Kucharzyk K."/>
            <person name="Murdoch R.W."/>
            <person name="Higgins S."/>
            <person name="Loffler F."/>
        </authorList>
    </citation>
    <scope>NUCLEOTIDE SEQUENCE</scope>
</reference>
<evidence type="ECO:0000313" key="1">
    <source>
        <dbReference type="EMBL" id="MPM17528.1"/>
    </source>
</evidence>
<accession>A0A644XP48</accession>
<dbReference type="EMBL" id="VSSQ01002813">
    <property type="protein sequence ID" value="MPM17528.1"/>
    <property type="molecule type" value="Genomic_DNA"/>
</dbReference>
<comment type="caution">
    <text evidence="1">The sequence shown here is derived from an EMBL/GenBank/DDBJ whole genome shotgun (WGS) entry which is preliminary data.</text>
</comment>